<evidence type="ECO:0000313" key="2">
    <source>
        <dbReference type="EMBL" id="CAD7647201.1"/>
    </source>
</evidence>
<protein>
    <submittedName>
        <fullName evidence="2">Uncharacterized protein</fullName>
    </submittedName>
</protein>
<keyword evidence="3" id="KW-1185">Reference proteome</keyword>
<accession>A0A7R9LSS9</accession>
<dbReference type="Proteomes" id="UP000759131">
    <property type="component" value="Unassembled WGS sequence"/>
</dbReference>
<keyword evidence="1" id="KW-1133">Transmembrane helix</keyword>
<keyword evidence="1" id="KW-0472">Membrane</keyword>
<feature type="transmembrane region" description="Helical" evidence="1">
    <location>
        <begin position="77"/>
        <end position="95"/>
    </location>
</feature>
<organism evidence="2">
    <name type="scientific">Medioppia subpectinata</name>
    <dbReference type="NCBI Taxonomy" id="1979941"/>
    <lineage>
        <taxon>Eukaryota</taxon>
        <taxon>Metazoa</taxon>
        <taxon>Ecdysozoa</taxon>
        <taxon>Arthropoda</taxon>
        <taxon>Chelicerata</taxon>
        <taxon>Arachnida</taxon>
        <taxon>Acari</taxon>
        <taxon>Acariformes</taxon>
        <taxon>Sarcoptiformes</taxon>
        <taxon>Oribatida</taxon>
        <taxon>Brachypylina</taxon>
        <taxon>Oppioidea</taxon>
        <taxon>Oppiidae</taxon>
        <taxon>Medioppia</taxon>
    </lineage>
</organism>
<reference evidence="2" key="1">
    <citation type="submission" date="2020-11" db="EMBL/GenBank/DDBJ databases">
        <authorList>
            <person name="Tran Van P."/>
        </authorList>
    </citation>
    <scope>NUCLEOTIDE SEQUENCE</scope>
</reference>
<evidence type="ECO:0000313" key="3">
    <source>
        <dbReference type="Proteomes" id="UP000759131"/>
    </source>
</evidence>
<evidence type="ECO:0000256" key="1">
    <source>
        <dbReference type="SAM" id="Phobius"/>
    </source>
</evidence>
<feature type="non-terminal residue" evidence="2">
    <location>
        <position position="1"/>
    </location>
</feature>
<name>A0A7R9LSS9_9ACAR</name>
<dbReference type="EMBL" id="CAJPIZ010039095">
    <property type="protein sequence ID" value="CAG2121383.1"/>
    <property type="molecule type" value="Genomic_DNA"/>
</dbReference>
<gene>
    <name evidence="2" type="ORF">OSB1V03_LOCUS21329</name>
</gene>
<dbReference type="EMBL" id="OC893670">
    <property type="protein sequence ID" value="CAD7647201.1"/>
    <property type="molecule type" value="Genomic_DNA"/>
</dbReference>
<feature type="transmembrane region" description="Helical" evidence="1">
    <location>
        <begin position="101"/>
        <end position="122"/>
    </location>
</feature>
<proteinExistence type="predicted"/>
<dbReference type="AlphaFoldDB" id="A0A7R9LSS9"/>
<dbReference type="OrthoDB" id="6531461at2759"/>
<keyword evidence="1" id="KW-0812">Transmembrane</keyword>
<sequence length="136" mass="15044">MSSHIRSKPPMNAMSLTDSTGSDGLESVAIHVLHVLTTSGLLISEDITLCQTLIDSQLDSDITSSPQNSLTFNTNKTVLAVIPLAGALVWFESTLESTYRPVFVSLVGITSWKLLSLLYHYLYKTYSLKRFMTKTQ</sequence>